<keyword evidence="8" id="KW-1185">Reference proteome</keyword>
<evidence type="ECO:0000259" key="5">
    <source>
        <dbReference type="Pfam" id="PF00389"/>
    </source>
</evidence>
<protein>
    <submittedName>
        <fullName evidence="7">3-phosphoglycerate dehydrogenase</fullName>
    </submittedName>
</protein>
<accession>A0A437S595</accession>
<name>A0A437S595_9FIRM</name>
<dbReference type="OrthoDB" id="9805416at2"/>
<evidence type="ECO:0000259" key="6">
    <source>
        <dbReference type="Pfam" id="PF02826"/>
    </source>
</evidence>
<dbReference type="SUPFAM" id="SSF52283">
    <property type="entry name" value="Formate/glycerate dehydrogenase catalytic domain-like"/>
    <property type="match status" value="1"/>
</dbReference>
<sequence>MKLLVRAPMVERDLNRLKGVFSEIIYNPWTITGERYYEDEMIELLTREKPDGLIIELDEITEKVIRNYKGLKFIGDCRATPENIDVKSCSAYGIPLLTTPGRNAQAVAELWLSTVIMFLRNVLASMKWMEEENWIDGTTPYYLFRGNELYEKHVGFIGMGAVPRAIFKLLKPFNCKVSYYDPYLKNEIEGAEKVSLEEIFKNCEIVSVHLPSNENTREMIDEKLLNLMKEDAIFINSSRSNVVDNKKLYRVLDERKIRGAIIDVFDVEPPIGGKTIFDNLDNVILTPHIYGATFEVVNHQSKIITDKILKFIDGENLEEIIFNSDILTGES</sequence>
<dbReference type="GO" id="GO:0047545">
    <property type="term" value="F:(S)-2-hydroxyglutarate dehydrogenase activity"/>
    <property type="evidence" value="ECO:0007669"/>
    <property type="project" value="UniProtKB-ARBA"/>
</dbReference>
<dbReference type="EMBL" id="RLIH01000013">
    <property type="protein sequence ID" value="RVU54212.1"/>
    <property type="molecule type" value="Genomic_DNA"/>
</dbReference>
<dbReference type="FunFam" id="3.40.50.720:FF:000041">
    <property type="entry name" value="D-3-phosphoglycerate dehydrogenase"/>
    <property type="match status" value="1"/>
</dbReference>
<keyword evidence="3" id="KW-0520">NAD</keyword>
<dbReference type="Gene3D" id="3.40.50.720">
    <property type="entry name" value="NAD(P)-binding Rossmann-like Domain"/>
    <property type="match status" value="2"/>
</dbReference>
<dbReference type="InterPro" id="IPR006140">
    <property type="entry name" value="D-isomer_DH_NAD-bd"/>
</dbReference>
<dbReference type="InterPro" id="IPR006139">
    <property type="entry name" value="D-isomer_2_OHA_DH_cat_dom"/>
</dbReference>
<reference evidence="7 8" key="1">
    <citation type="submission" date="2018-11" db="EMBL/GenBank/DDBJ databases">
        <title>Genome sequencing and assembly of Anaerosphaera sp. nov., GS7-6-2.</title>
        <authorList>
            <person name="Rettenmaier R."/>
            <person name="Liebl W."/>
            <person name="Zverlov V."/>
        </authorList>
    </citation>
    <scope>NUCLEOTIDE SEQUENCE [LARGE SCALE GENOMIC DNA]</scope>
    <source>
        <strain evidence="7 8">GS7-6-2</strain>
    </source>
</reference>
<dbReference type="PANTHER" id="PTHR10996">
    <property type="entry name" value="2-HYDROXYACID DEHYDROGENASE-RELATED"/>
    <property type="match status" value="1"/>
</dbReference>
<proteinExistence type="inferred from homology"/>
<dbReference type="GO" id="GO:0004617">
    <property type="term" value="F:phosphoglycerate dehydrogenase activity"/>
    <property type="evidence" value="ECO:0007669"/>
    <property type="project" value="UniProtKB-ARBA"/>
</dbReference>
<comment type="similarity">
    <text evidence="1 4">Belongs to the D-isomer specific 2-hydroxyacid dehydrogenase family.</text>
</comment>
<dbReference type="Pfam" id="PF02826">
    <property type="entry name" value="2-Hacid_dh_C"/>
    <property type="match status" value="1"/>
</dbReference>
<evidence type="ECO:0000256" key="2">
    <source>
        <dbReference type="ARBA" id="ARBA00023002"/>
    </source>
</evidence>
<organism evidence="7 8">
    <name type="scientific">Anaerosphaera multitolerans</name>
    <dbReference type="NCBI Taxonomy" id="2487351"/>
    <lineage>
        <taxon>Bacteria</taxon>
        <taxon>Bacillati</taxon>
        <taxon>Bacillota</taxon>
        <taxon>Tissierellia</taxon>
        <taxon>Tissierellales</taxon>
        <taxon>Peptoniphilaceae</taxon>
        <taxon>Anaerosphaera</taxon>
    </lineage>
</organism>
<dbReference type="GO" id="GO:0051287">
    <property type="term" value="F:NAD binding"/>
    <property type="evidence" value="ECO:0007669"/>
    <property type="project" value="InterPro"/>
</dbReference>
<feature type="domain" description="D-isomer specific 2-hydroxyacid dehydrogenase NAD-binding" evidence="6">
    <location>
        <begin position="113"/>
        <end position="289"/>
    </location>
</feature>
<dbReference type="RefSeq" id="WP_127725011.1">
    <property type="nucleotide sequence ID" value="NZ_RLIH01000013.1"/>
</dbReference>
<comment type="caution">
    <text evidence="7">The sequence shown here is derived from an EMBL/GenBank/DDBJ whole genome shotgun (WGS) entry which is preliminary data.</text>
</comment>
<dbReference type="InterPro" id="IPR036291">
    <property type="entry name" value="NAD(P)-bd_dom_sf"/>
</dbReference>
<evidence type="ECO:0000256" key="3">
    <source>
        <dbReference type="ARBA" id="ARBA00023027"/>
    </source>
</evidence>
<evidence type="ECO:0000313" key="8">
    <source>
        <dbReference type="Proteomes" id="UP000288812"/>
    </source>
</evidence>
<dbReference type="Proteomes" id="UP000288812">
    <property type="component" value="Unassembled WGS sequence"/>
</dbReference>
<dbReference type="SUPFAM" id="SSF51735">
    <property type="entry name" value="NAD(P)-binding Rossmann-fold domains"/>
    <property type="match status" value="1"/>
</dbReference>
<dbReference type="GO" id="GO:0006564">
    <property type="term" value="P:L-serine biosynthetic process"/>
    <property type="evidence" value="ECO:0007669"/>
    <property type="project" value="UniProtKB-ARBA"/>
</dbReference>
<dbReference type="AlphaFoldDB" id="A0A437S595"/>
<dbReference type="InterPro" id="IPR050223">
    <property type="entry name" value="D-isomer_2-hydroxyacid_DH"/>
</dbReference>
<gene>
    <name evidence="7" type="ORF">EF514_08505</name>
</gene>
<evidence type="ECO:0000256" key="1">
    <source>
        <dbReference type="ARBA" id="ARBA00005854"/>
    </source>
</evidence>
<evidence type="ECO:0000256" key="4">
    <source>
        <dbReference type="RuleBase" id="RU003719"/>
    </source>
</evidence>
<feature type="domain" description="D-isomer specific 2-hydroxyacid dehydrogenase catalytic" evidence="5">
    <location>
        <begin position="40"/>
        <end position="319"/>
    </location>
</feature>
<dbReference type="Pfam" id="PF00389">
    <property type="entry name" value="2-Hacid_dh"/>
    <property type="match status" value="1"/>
</dbReference>
<keyword evidence="2 4" id="KW-0560">Oxidoreductase</keyword>
<evidence type="ECO:0000313" key="7">
    <source>
        <dbReference type="EMBL" id="RVU54212.1"/>
    </source>
</evidence>